<dbReference type="InterPro" id="IPR018490">
    <property type="entry name" value="cNMP-bd_dom_sf"/>
</dbReference>
<evidence type="ECO:0000259" key="5">
    <source>
        <dbReference type="PROSITE" id="PS50042"/>
    </source>
</evidence>
<dbReference type="GO" id="GO:0003677">
    <property type="term" value="F:DNA binding"/>
    <property type="evidence" value="ECO:0007669"/>
    <property type="project" value="UniProtKB-KW"/>
</dbReference>
<dbReference type="PANTHER" id="PTHR24567">
    <property type="entry name" value="CRP FAMILY TRANSCRIPTIONAL REGULATORY PROTEIN"/>
    <property type="match status" value="1"/>
</dbReference>
<dbReference type="PANTHER" id="PTHR24567:SF26">
    <property type="entry name" value="REGULATORY PROTEIN YEIL"/>
    <property type="match status" value="1"/>
</dbReference>
<keyword evidence="4" id="KW-0804">Transcription</keyword>
<evidence type="ECO:0000313" key="7">
    <source>
        <dbReference type="EMBL" id="GGG25740.1"/>
    </source>
</evidence>
<dbReference type="Proteomes" id="UP000616608">
    <property type="component" value="Unassembled WGS sequence"/>
</dbReference>
<evidence type="ECO:0000256" key="2">
    <source>
        <dbReference type="ARBA" id="ARBA00023125"/>
    </source>
</evidence>
<dbReference type="GO" id="GO:0003700">
    <property type="term" value="F:DNA-binding transcription factor activity"/>
    <property type="evidence" value="ECO:0007669"/>
    <property type="project" value="TreeGrafter"/>
</dbReference>
<keyword evidence="8" id="KW-1185">Reference proteome</keyword>
<dbReference type="EMBL" id="BMJT01000006">
    <property type="protein sequence ID" value="GGG25740.1"/>
    <property type="molecule type" value="Genomic_DNA"/>
</dbReference>
<keyword evidence="2" id="KW-0238">DNA-binding</keyword>
<organism evidence="7 8">
    <name type="scientific">Lysinibacillus alkalisoli</name>
    <dbReference type="NCBI Taxonomy" id="1911548"/>
    <lineage>
        <taxon>Bacteria</taxon>
        <taxon>Bacillati</taxon>
        <taxon>Bacillota</taxon>
        <taxon>Bacilli</taxon>
        <taxon>Bacillales</taxon>
        <taxon>Bacillaceae</taxon>
        <taxon>Lysinibacillus</taxon>
    </lineage>
</organism>
<dbReference type="InterPro" id="IPR012318">
    <property type="entry name" value="HTH_CRP"/>
</dbReference>
<dbReference type="SUPFAM" id="SSF46785">
    <property type="entry name" value="Winged helix' DNA-binding domain"/>
    <property type="match status" value="1"/>
</dbReference>
<evidence type="ECO:0000256" key="1">
    <source>
        <dbReference type="ARBA" id="ARBA00023015"/>
    </source>
</evidence>
<reference evidence="7" key="1">
    <citation type="journal article" date="2014" name="Int. J. Syst. Evol. Microbiol.">
        <title>Complete genome sequence of Corynebacterium casei LMG S-19264T (=DSM 44701T), isolated from a smear-ripened cheese.</title>
        <authorList>
            <consortium name="US DOE Joint Genome Institute (JGI-PGF)"/>
            <person name="Walter F."/>
            <person name="Albersmeier A."/>
            <person name="Kalinowski J."/>
            <person name="Ruckert C."/>
        </authorList>
    </citation>
    <scope>NUCLEOTIDE SEQUENCE</scope>
    <source>
        <strain evidence="7">CGMCC 1.15760</strain>
    </source>
</reference>
<evidence type="ECO:0000256" key="4">
    <source>
        <dbReference type="ARBA" id="ARBA00023163"/>
    </source>
</evidence>
<dbReference type="InterPro" id="IPR000595">
    <property type="entry name" value="cNMP-bd_dom"/>
</dbReference>
<dbReference type="InterPro" id="IPR050397">
    <property type="entry name" value="Env_Response_Regulators"/>
</dbReference>
<evidence type="ECO:0000313" key="8">
    <source>
        <dbReference type="Proteomes" id="UP000616608"/>
    </source>
</evidence>
<dbReference type="RefSeq" id="WP_188614954.1">
    <property type="nucleotide sequence ID" value="NZ_BMJT01000006.1"/>
</dbReference>
<gene>
    <name evidence="7" type="ORF">GCM10007425_20450</name>
</gene>
<dbReference type="InterPro" id="IPR014710">
    <property type="entry name" value="RmlC-like_jellyroll"/>
</dbReference>
<dbReference type="Pfam" id="PF00027">
    <property type="entry name" value="cNMP_binding"/>
    <property type="match status" value="1"/>
</dbReference>
<feature type="domain" description="Cyclic nucleotide-binding" evidence="5">
    <location>
        <begin position="13"/>
        <end position="115"/>
    </location>
</feature>
<keyword evidence="3" id="KW-0010">Activator</keyword>
<dbReference type="Gene3D" id="2.60.120.10">
    <property type="entry name" value="Jelly Rolls"/>
    <property type="match status" value="1"/>
</dbReference>
<sequence length="227" mass="26325">MKRSKDTARIQDYINSHDLTTTLPIDDTYYLMYYEQGEQICSQGDELQSLAILVEGKVKIYTTSMEGRHLILSFKNALEVIGDIEYIQKVEILNTVEAVTNVVMLCIPLDQVDKLYEEKIFLHFILQEITRKFYNKSHALSLNVMHPVEMRLASYIVATCCNEGHHRPLATAHLPDVASFIGTSYRHINRVIQKLCERQLLERTRECIYVKDEKELRALANDHIYGE</sequence>
<feature type="domain" description="HTH crp-type" evidence="6">
    <location>
        <begin position="146"/>
        <end position="214"/>
    </location>
</feature>
<proteinExistence type="predicted"/>
<accession>A0A917G6S8</accession>
<dbReference type="Pfam" id="PF13545">
    <property type="entry name" value="HTH_Crp_2"/>
    <property type="match status" value="1"/>
</dbReference>
<protein>
    <submittedName>
        <fullName evidence="7">Catabolite gene activator protein</fullName>
    </submittedName>
</protein>
<name>A0A917G6S8_9BACI</name>
<dbReference type="PROSITE" id="PS51063">
    <property type="entry name" value="HTH_CRP_2"/>
    <property type="match status" value="1"/>
</dbReference>
<comment type="caution">
    <text evidence="7">The sequence shown here is derived from an EMBL/GenBank/DDBJ whole genome shotgun (WGS) entry which is preliminary data.</text>
</comment>
<evidence type="ECO:0000256" key="3">
    <source>
        <dbReference type="ARBA" id="ARBA00023159"/>
    </source>
</evidence>
<reference evidence="7" key="2">
    <citation type="submission" date="2020-09" db="EMBL/GenBank/DDBJ databases">
        <authorList>
            <person name="Sun Q."/>
            <person name="Zhou Y."/>
        </authorList>
    </citation>
    <scope>NUCLEOTIDE SEQUENCE</scope>
    <source>
        <strain evidence="7">CGMCC 1.15760</strain>
    </source>
</reference>
<dbReference type="InterPro" id="IPR036390">
    <property type="entry name" value="WH_DNA-bd_sf"/>
</dbReference>
<dbReference type="AlphaFoldDB" id="A0A917G6S8"/>
<evidence type="ECO:0000259" key="6">
    <source>
        <dbReference type="PROSITE" id="PS51063"/>
    </source>
</evidence>
<dbReference type="PROSITE" id="PS50042">
    <property type="entry name" value="CNMP_BINDING_3"/>
    <property type="match status" value="1"/>
</dbReference>
<dbReference type="GO" id="GO:0005829">
    <property type="term" value="C:cytosol"/>
    <property type="evidence" value="ECO:0007669"/>
    <property type="project" value="TreeGrafter"/>
</dbReference>
<dbReference type="SUPFAM" id="SSF51206">
    <property type="entry name" value="cAMP-binding domain-like"/>
    <property type="match status" value="1"/>
</dbReference>
<keyword evidence="1" id="KW-0805">Transcription regulation</keyword>
<dbReference type="CDD" id="cd00038">
    <property type="entry name" value="CAP_ED"/>
    <property type="match status" value="1"/>
</dbReference>